<dbReference type="Proteomes" id="UP000046393">
    <property type="component" value="Unplaced"/>
</dbReference>
<protein>
    <submittedName>
        <fullName evidence="2">DUF19 domain-containing protein</fullName>
    </submittedName>
</protein>
<reference evidence="2" key="1">
    <citation type="submission" date="2017-02" db="UniProtKB">
        <authorList>
            <consortium name="WormBaseParasite"/>
        </authorList>
    </citation>
    <scope>IDENTIFICATION</scope>
</reference>
<dbReference type="PANTHER" id="PTHR34311">
    <property type="entry name" value="PROTEIN CBG21698-RELATED"/>
    <property type="match status" value="1"/>
</dbReference>
<dbReference type="WBParaSite" id="SMUV_0000542801-mRNA-1">
    <property type="protein sequence ID" value="SMUV_0000542801-mRNA-1"/>
    <property type="gene ID" value="SMUV_0000542801"/>
</dbReference>
<keyword evidence="1" id="KW-1185">Reference proteome</keyword>
<dbReference type="STRING" id="451379.A0A0N5ALK7"/>
<accession>A0A0N5ALK7</accession>
<proteinExistence type="predicted"/>
<organism evidence="1 2">
    <name type="scientific">Syphacia muris</name>
    <dbReference type="NCBI Taxonomy" id="451379"/>
    <lineage>
        <taxon>Eukaryota</taxon>
        <taxon>Metazoa</taxon>
        <taxon>Ecdysozoa</taxon>
        <taxon>Nematoda</taxon>
        <taxon>Chromadorea</taxon>
        <taxon>Rhabditida</taxon>
        <taxon>Spirurina</taxon>
        <taxon>Oxyuridomorpha</taxon>
        <taxon>Oxyuroidea</taxon>
        <taxon>Oxyuridae</taxon>
        <taxon>Syphacia</taxon>
    </lineage>
</organism>
<dbReference type="PANTHER" id="PTHR34311:SF6">
    <property type="entry name" value="NEMATODE SPECIFIC PEPTIDE FAMILY"/>
    <property type="match status" value="1"/>
</dbReference>
<name>A0A0N5ALK7_9BILA</name>
<dbReference type="AlphaFoldDB" id="A0A0N5ALK7"/>
<evidence type="ECO:0000313" key="1">
    <source>
        <dbReference type="Proteomes" id="UP000046393"/>
    </source>
</evidence>
<sequence>MSSMTLSSAQDQTFVSCDIATLEKCHKKFVTRLGKRNRSALFYIIFNADLKWADYKNVRRLIESVYSNQKFDGLQDTCNAFDDFKKCFGTTEDEESFRRYQACTEDPLGLLLDSSHKLRSDVSLKSARGFVKIIAQFDFICGAGLSVFAENDDCMAQVFHNNRDELEKCQDEFDAAMLTDDANICVNQMLAADCYRKQFKICGLQSGWFGCEYERTGTEALYKQCTQNFCTGL</sequence>
<evidence type="ECO:0000313" key="2">
    <source>
        <dbReference type="WBParaSite" id="SMUV_0000542801-mRNA-1"/>
    </source>
</evidence>